<reference evidence="2 3" key="1">
    <citation type="submission" date="2017-02" db="EMBL/GenBank/DDBJ databases">
        <authorList>
            <person name="Peterson S.W."/>
        </authorList>
    </citation>
    <scope>NUCLEOTIDE SEQUENCE [LARGE SCALE GENOMIC DNA]</scope>
    <source>
        <strain evidence="2 3">DSM 25262</strain>
    </source>
</reference>
<evidence type="ECO:0000313" key="3">
    <source>
        <dbReference type="Proteomes" id="UP000190961"/>
    </source>
</evidence>
<keyword evidence="3" id="KW-1185">Reference proteome</keyword>
<dbReference type="InterPro" id="IPR045857">
    <property type="entry name" value="O16G_dom_2"/>
</dbReference>
<dbReference type="RefSeq" id="WP_079689526.1">
    <property type="nucleotide sequence ID" value="NZ_FUZU01000004.1"/>
</dbReference>
<dbReference type="Proteomes" id="UP000190961">
    <property type="component" value="Unassembled WGS sequence"/>
</dbReference>
<dbReference type="SUPFAM" id="SSF51445">
    <property type="entry name" value="(Trans)glycosidases"/>
    <property type="match status" value="1"/>
</dbReference>
<dbReference type="CDD" id="cd11334">
    <property type="entry name" value="AmyAc_TreS"/>
    <property type="match status" value="1"/>
</dbReference>
<dbReference type="EMBL" id="FUZU01000004">
    <property type="protein sequence ID" value="SKC85985.1"/>
    <property type="molecule type" value="Genomic_DNA"/>
</dbReference>
<dbReference type="SMART" id="SM00642">
    <property type="entry name" value="Aamy"/>
    <property type="match status" value="1"/>
</dbReference>
<dbReference type="PANTHER" id="PTHR10357:SF219">
    <property type="entry name" value="MALTOSE ALPHA-D-GLUCOSYLTRANSFERASE"/>
    <property type="match status" value="1"/>
</dbReference>
<dbReference type="STRING" id="688867.SAMN05660236_5018"/>
<gene>
    <name evidence="2" type="ORF">SAMN05660236_5018</name>
</gene>
<protein>
    <submittedName>
        <fullName evidence="2">Maltose alpha-D-glucosyltransferase/ alpha-amylase</fullName>
    </submittedName>
</protein>
<accession>A0A1T5MCU4</accession>
<dbReference type="OrthoDB" id="9806009at2"/>
<organism evidence="2 3">
    <name type="scientific">Ohtaekwangia koreensis</name>
    <dbReference type="NCBI Taxonomy" id="688867"/>
    <lineage>
        <taxon>Bacteria</taxon>
        <taxon>Pseudomonadati</taxon>
        <taxon>Bacteroidota</taxon>
        <taxon>Cytophagia</taxon>
        <taxon>Cytophagales</taxon>
        <taxon>Fulvivirgaceae</taxon>
        <taxon>Ohtaekwangia</taxon>
    </lineage>
</organism>
<dbReference type="Gene3D" id="3.90.400.10">
    <property type="entry name" value="Oligo-1,6-glucosidase, Domain 2"/>
    <property type="match status" value="1"/>
</dbReference>
<dbReference type="GO" id="GO:0016740">
    <property type="term" value="F:transferase activity"/>
    <property type="evidence" value="ECO:0007669"/>
    <property type="project" value="UniProtKB-KW"/>
</dbReference>
<dbReference type="InterPro" id="IPR006047">
    <property type="entry name" value="GH13_cat_dom"/>
</dbReference>
<dbReference type="Gene3D" id="3.20.20.80">
    <property type="entry name" value="Glycosidases"/>
    <property type="match status" value="1"/>
</dbReference>
<dbReference type="InterPro" id="IPR017853">
    <property type="entry name" value="GH"/>
</dbReference>
<dbReference type="AlphaFoldDB" id="A0A1T5MCU4"/>
<dbReference type="PANTHER" id="PTHR10357">
    <property type="entry name" value="ALPHA-AMYLASE FAMILY MEMBER"/>
    <property type="match status" value="1"/>
</dbReference>
<keyword evidence="2" id="KW-0808">Transferase</keyword>
<dbReference type="GO" id="GO:0005975">
    <property type="term" value="P:carbohydrate metabolic process"/>
    <property type="evidence" value="ECO:0007669"/>
    <property type="project" value="InterPro"/>
</dbReference>
<name>A0A1T5MCU4_9BACT</name>
<evidence type="ECO:0000259" key="1">
    <source>
        <dbReference type="SMART" id="SM00642"/>
    </source>
</evidence>
<evidence type="ECO:0000313" key="2">
    <source>
        <dbReference type="EMBL" id="SKC85985.1"/>
    </source>
</evidence>
<dbReference type="Pfam" id="PF00128">
    <property type="entry name" value="Alpha-amylase"/>
    <property type="match status" value="2"/>
</dbReference>
<proteinExistence type="predicted"/>
<sequence length="533" mass="61751">MDLWYKSVTIYSLDVETFFDSDGDGIGDFRGLTQKLPYLKQLGIDCLWLLPFYPSPNRDNGYDVSDFTSVDSRLGTFHDFQEFVKEAKQNGIYVLIDLVVNHTSEQHPWFQEACRDRQSPYREYYIWSDHIPEGKHETIFPGEEDQTWSWNEQAGQYYLHRFYKEQPDLNVHNAKVKEEIRRIMKFWLEQGIAGFRVDAVHILIQVDLPHQAQPTDNEAIMNDMRRWVEESNPSAVLLAEANDDIEKLSRYFGKGDRMHLLFDFISNQYVFHALATHTVIPFKKAIQQLAAIPIPSSCNYVNFLRKHDELNLGKLKPQEREEVFNVFAPEERMRIYGRGIRRRLAPMLNNDRQKIEIMYSLMFSLPGTSLIRYGDEIGMGENLHLKGRESVRTVMQWSSEENGGFSTAKTHALVTPVISGGDFGFENVNVARQLEENNSMLNWMRQMIQCRKELNVTSMSKFVMLDSEHDAVIAFMYEEYNTRFLTFHNVSETPVTCELPDGLGGLTSCFGNGVINGSKLLLGRYGYAWLKTV</sequence>
<feature type="domain" description="Glycosyl hydrolase family 13 catalytic" evidence="1">
    <location>
        <begin position="12"/>
        <end position="392"/>
    </location>
</feature>